<protein>
    <recommendedName>
        <fullName evidence="3">Helicase/UvrB N-terminal domain-containing protein</fullName>
    </recommendedName>
</protein>
<dbReference type="InterPro" id="IPR027417">
    <property type="entry name" value="P-loop_NTPase"/>
</dbReference>
<organism evidence="1 2">
    <name type="scientific">Terasakiella brassicae</name>
    <dbReference type="NCBI Taxonomy" id="1634917"/>
    <lineage>
        <taxon>Bacteria</taxon>
        <taxon>Pseudomonadati</taxon>
        <taxon>Pseudomonadota</taxon>
        <taxon>Alphaproteobacteria</taxon>
        <taxon>Rhodospirillales</taxon>
        <taxon>Terasakiellaceae</taxon>
        <taxon>Terasakiella</taxon>
    </lineage>
</organism>
<proteinExistence type="predicted"/>
<reference evidence="1" key="2">
    <citation type="submission" date="2020-09" db="EMBL/GenBank/DDBJ databases">
        <authorList>
            <person name="Sun Q."/>
            <person name="Zhou Y."/>
        </authorList>
    </citation>
    <scope>NUCLEOTIDE SEQUENCE</scope>
    <source>
        <strain evidence="1">CGMCC 1.15254</strain>
    </source>
</reference>
<evidence type="ECO:0008006" key="3">
    <source>
        <dbReference type="Google" id="ProtNLM"/>
    </source>
</evidence>
<evidence type="ECO:0000313" key="2">
    <source>
        <dbReference type="Proteomes" id="UP000632498"/>
    </source>
</evidence>
<dbReference type="AlphaFoldDB" id="A0A917C5N5"/>
<accession>A0A917C5N5</accession>
<comment type="caution">
    <text evidence="1">The sequence shown here is derived from an EMBL/GenBank/DDBJ whole genome shotgun (WGS) entry which is preliminary data.</text>
</comment>
<dbReference type="RefSeq" id="WP_188666585.1">
    <property type="nucleotide sequence ID" value="NZ_BMHV01000028.1"/>
</dbReference>
<reference evidence="1" key="1">
    <citation type="journal article" date="2014" name="Int. J. Syst. Evol. Microbiol.">
        <title>Complete genome sequence of Corynebacterium casei LMG S-19264T (=DSM 44701T), isolated from a smear-ripened cheese.</title>
        <authorList>
            <consortium name="US DOE Joint Genome Institute (JGI-PGF)"/>
            <person name="Walter F."/>
            <person name="Albersmeier A."/>
            <person name="Kalinowski J."/>
            <person name="Ruckert C."/>
        </authorList>
    </citation>
    <scope>NUCLEOTIDE SEQUENCE</scope>
    <source>
        <strain evidence="1">CGMCC 1.15254</strain>
    </source>
</reference>
<evidence type="ECO:0000313" key="1">
    <source>
        <dbReference type="EMBL" id="GGF73338.1"/>
    </source>
</evidence>
<dbReference type="EMBL" id="BMHV01000028">
    <property type="protein sequence ID" value="GGF73338.1"/>
    <property type="molecule type" value="Genomic_DNA"/>
</dbReference>
<dbReference type="Proteomes" id="UP000632498">
    <property type="component" value="Unassembled WGS sequence"/>
</dbReference>
<dbReference type="SUPFAM" id="SSF52540">
    <property type="entry name" value="P-loop containing nucleoside triphosphate hydrolases"/>
    <property type="match status" value="1"/>
</dbReference>
<name>A0A917C5N5_9PROT</name>
<sequence>MNNNTPMDAPTGAFQYDYSNITIKLVDALAGAGKTYNACKWALERACAGQKVMIVQPSIKLLQQTEADLKPMIKASGQHILLRRFDTDALEGQSVTKSVMAFLKDYPQGRSVIAMMTHQAFDLLPYFHRAQDWTVIYDELPVVDMDLTMRVPRSNGMFMGYVQPVDQSGDYYKLIARENNGLRKFTRGDDDVYQPLQSFAHKMLDEHWNVYAIKSNYHDVVFGNDLEKKTRLSLFALLKPTKFKDFRETVIMGACAMESVMYRLWSSWGVRFEEHSEIMAGLQYHQHNNGSRLKVHYFSDEAWSKNLRDKTMEDSDTTVMDGMLSELTARLKEDDFLWVANNDVEDNVFADCEGATRLSNISHGLNSYQHIDHVAFLSALNRTPAHFKFLQAQGINAGELRDALVHQTTYQSVMRCSLRNPNANKPVHVYVTDMMTAEWLANIFPGSSVSCFAPEGFAFPELKQRGRPAQHENAAERQKAYRQRLKMEQIALKNVNAQLTVLTDLYDTKGETFDVSAVDDFINQLHEAWQITYAKKQDNHLVSSAVFNPALSEKTDRGLKNVEYTWGIWLDNDDPNGVTWQDFKNVFAHLKMVGCNSHSGHGRYRVFLPTTTAMTAEVHQIVVDHIFQTLAAHGYGHHGFDLSKRHAASLFYLPCQAKDGDSFFDICEGDLLDPIAVLNVMEFPDVPVQKPSIGKSVSDQSIQTSIDHYRNVQAGSGQRNKAFFDLGYILLRKGCDLVTIEEALETADYDDSRRAKGQIASVIKSLESGRYGDVWG</sequence>
<gene>
    <name evidence="1" type="ORF">GCM10011332_29230</name>
</gene>
<keyword evidence="2" id="KW-1185">Reference proteome</keyword>